<dbReference type="Gene3D" id="3.10.580.10">
    <property type="entry name" value="CBS-domain"/>
    <property type="match status" value="2"/>
</dbReference>
<dbReference type="PROSITE" id="PS51371">
    <property type="entry name" value="CBS"/>
    <property type="match status" value="2"/>
</dbReference>
<dbReference type="KEGG" id="has:Halsa_1943"/>
<dbReference type="CDD" id="cd04584">
    <property type="entry name" value="CBS_pair_AcuB_like"/>
    <property type="match status" value="1"/>
</dbReference>
<dbReference type="OrthoDB" id="9802114at2"/>
<feature type="domain" description="CBS" evidence="11">
    <location>
        <begin position="67"/>
        <end position="124"/>
    </location>
</feature>
<keyword evidence="8" id="KW-0010">Activator</keyword>
<dbReference type="eggNOG" id="COG0517">
    <property type="taxonomic scope" value="Bacteria"/>
</dbReference>
<dbReference type="HOGENOM" id="CLU_1056754_0_0_9"/>
<dbReference type="InterPro" id="IPR046342">
    <property type="entry name" value="CBS_dom_sf"/>
</dbReference>
<organism evidence="12 13">
    <name type="scientific">Halanaerobium hydrogeniformans</name>
    <name type="common">Halanaerobium sp. (strain sapolanicus)</name>
    <dbReference type="NCBI Taxonomy" id="656519"/>
    <lineage>
        <taxon>Bacteria</taxon>
        <taxon>Bacillati</taxon>
        <taxon>Bacillota</taxon>
        <taxon>Clostridia</taxon>
        <taxon>Halanaerobiales</taxon>
        <taxon>Halanaerobiaceae</taxon>
        <taxon>Halanaerobium</taxon>
    </lineage>
</organism>
<evidence type="ECO:0000256" key="4">
    <source>
        <dbReference type="ARBA" id="ARBA00019377"/>
    </source>
</evidence>
<keyword evidence="7 10" id="KW-0129">CBS domain</keyword>
<dbReference type="Gene3D" id="3.40.1510.10">
    <property type="entry name" value="Hut operon regulatory protein HutP"/>
    <property type="match status" value="1"/>
</dbReference>
<evidence type="ECO:0000256" key="8">
    <source>
        <dbReference type="ARBA" id="ARBA00023159"/>
    </source>
</evidence>
<dbReference type="PANTHER" id="PTHR43080">
    <property type="entry name" value="CBS DOMAIN-CONTAINING PROTEIN CBSX3, MITOCHONDRIAL"/>
    <property type="match status" value="1"/>
</dbReference>
<reference evidence="12 13" key="2">
    <citation type="journal article" date="2011" name="J. Bacteriol.">
        <title>Complete Genome Sequence of the Haloalkaliphilic, Hydrogen Producing Halanaerobium hydrogenoformans.</title>
        <authorList>
            <person name="Brown S.D."/>
            <person name="Begemann M.B."/>
            <person name="Mormile M.R."/>
            <person name="Wall J.D."/>
            <person name="Han C.S."/>
            <person name="Goodwin L.A."/>
            <person name="Pitluck S."/>
            <person name="Land M.L."/>
            <person name="Hauser L.J."/>
            <person name="Elias D.A."/>
        </authorList>
    </citation>
    <scope>NUCLEOTIDE SEQUENCE [LARGE SCALE GENOMIC DNA]</scope>
    <source>
        <strain evidence="13">sapolanicus</strain>
    </source>
</reference>
<dbReference type="SUPFAM" id="SSF54631">
    <property type="entry name" value="CBS-domain pair"/>
    <property type="match status" value="1"/>
</dbReference>
<dbReference type="CDD" id="cd11640">
    <property type="entry name" value="HutP"/>
    <property type="match status" value="1"/>
</dbReference>
<keyword evidence="5" id="KW-0694">RNA-binding</keyword>
<reference evidence="12 13" key="1">
    <citation type="submission" date="2010-11" db="EMBL/GenBank/DDBJ databases">
        <title>Complete sequence of Halanaerobium sp. sapolanicus.</title>
        <authorList>
            <consortium name="US DOE Joint Genome Institute"/>
            <person name="Lucas S."/>
            <person name="Copeland A."/>
            <person name="Lapidus A."/>
            <person name="Cheng J.-F."/>
            <person name="Bruce D."/>
            <person name="Goodwin L."/>
            <person name="Pitluck S."/>
            <person name="Davenport K."/>
            <person name="Detter J.C."/>
            <person name="Han C."/>
            <person name="Tapia R."/>
            <person name="Land M."/>
            <person name="Hauser L."/>
            <person name="Jeffries C."/>
            <person name="Kyrpides N."/>
            <person name="Ivanova N."/>
            <person name="Mikhailova N."/>
            <person name="Begemann M.B."/>
            <person name="Mormile M.R."/>
            <person name="Wall J.D."/>
            <person name="Elias D.A."/>
            <person name="Woyke T."/>
        </authorList>
    </citation>
    <scope>NUCLEOTIDE SEQUENCE [LARGE SCALE GENOMIC DNA]</scope>
    <source>
        <strain evidence="13">sapolanicus</strain>
    </source>
</reference>
<comment type="function">
    <text evidence="1">Antiterminator that binds to cis-acting regulatory sequences on the mRNA in the presence of histidine, thereby suppressing transcription termination and activating the hut operon for histidine utilization.</text>
</comment>
<evidence type="ECO:0000256" key="3">
    <source>
        <dbReference type="ARBA" id="ARBA00011643"/>
    </source>
</evidence>
<keyword evidence="9" id="KW-0804">Transcription</keyword>
<dbReference type="AlphaFoldDB" id="E4RJE1"/>
<sequence>MMLVKDVMTANPITINPDATIMEAEKILSINKIGRLLVVENGELIGMLTDGDIISEKDLQAPVEDFMSEDLIKINEKKTVQDAAKKISDNHIGGLPVFNDKQELVGIVTSEDIVYGYLKDEEAEMEMEKKTITPESSAIYLSMTRSRDYEEYWLKKIQGYGYRGAITQTGASAEKLPIKLRESTTVAAIARGVINENSREKMAISNAVKDAYSQLALVNPGLGGGFKIAVVRGEGHVSVAIFGKFGHALVDGPEHLTVGTSVI</sequence>
<comment type="subunit">
    <text evidence="3">Homohexamer.</text>
</comment>
<dbReference type="PANTHER" id="PTHR43080:SF2">
    <property type="entry name" value="CBS DOMAIN-CONTAINING PROTEIN"/>
    <property type="match status" value="1"/>
</dbReference>
<dbReference type="EMBL" id="CP002304">
    <property type="protein sequence ID" value="ADQ15361.1"/>
    <property type="molecule type" value="Genomic_DNA"/>
</dbReference>
<gene>
    <name evidence="12" type="ordered locus">Halsa_1943</name>
</gene>
<dbReference type="InterPro" id="IPR015111">
    <property type="entry name" value="Regulatory_HutP"/>
</dbReference>
<accession>E4RJE1</accession>
<evidence type="ECO:0000256" key="9">
    <source>
        <dbReference type="ARBA" id="ARBA00023163"/>
    </source>
</evidence>
<dbReference type="GO" id="GO:0003723">
    <property type="term" value="F:RNA binding"/>
    <property type="evidence" value="ECO:0007669"/>
    <property type="project" value="UniProtKB-KW"/>
</dbReference>
<evidence type="ECO:0000256" key="2">
    <source>
        <dbReference type="ARBA" id="ARBA00009992"/>
    </source>
</evidence>
<evidence type="ECO:0000313" key="13">
    <source>
        <dbReference type="Proteomes" id="UP000007434"/>
    </source>
</evidence>
<keyword evidence="6" id="KW-0805">Transcription regulation</keyword>
<dbReference type="InterPro" id="IPR000644">
    <property type="entry name" value="CBS_dom"/>
</dbReference>
<dbReference type="InterPro" id="IPR051257">
    <property type="entry name" value="Diverse_CBS-Domain"/>
</dbReference>
<proteinExistence type="inferred from homology"/>
<feature type="domain" description="CBS" evidence="11">
    <location>
        <begin position="8"/>
        <end position="63"/>
    </location>
</feature>
<evidence type="ECO:0000259" key="11">
    <source>
        <dbReference type="PROSITE" id="PS51371"/>
    </source>
</evidence>
<keyword evidence="13" id="KW-1185">Reference proteome</keyword>
<dbReference type="Proteomes" id="UP000007434">
    <property type="component" value="Chromosome"/>
</dbReference>
<evidence type="ECO:0000256" key="1">
    <source>
        <dbReference type="ARBA" id="ARBA00002945"/>
    </source>
</evidence>
<evidence type="ECO:0000256" key="6">
    <source>
        <dbReference type="ARBA" id="ARBA00023015"/>
    </source>
</evidence>
<comment type="similarity">
    <text evidence="2">Belongs to the HutP family.</text>
</comment>
<evidence type="ECO:0000256" key="5">
    <source>
        <dbReference type="ARBA" id="ARBA00022884"/>
    </source>
</evidence>
<evidence type="ECO:0000313" key="12">
    <source>
        <dbReference type="EMBL" id="ADQ15361.1"/>
    </source>
</evidence>
<dbReference type="Pfam" id="PF00571">
    <property type="entry name" value="CBS"/>
    <property type="match status" value="2"/>
</dbReference>
<evidence type="ECO:0000256" key="7">
    <source>
        <dbReference type="ARBA" id="ARBA00023122"/>
    </source>
</evidence>
<dbReference type="SMART" id="SM00116">
    <property type="entry name" value="CBS"/>
    <property type="match status" value="2"/>
</dbReference>
<evidence type="ECO:0000256" key="10">
    <source>
        <dbReference type="PROSITE-ProRule" id="PRU00703"/>
    </source>
</evidence>
<dbReference type="InterPro" id="IPR036482">
    <property type="entry name" value="Regulatory_HutP_sf"/>
</dbReference>
<dbReference type="RefSeq" id="WP_013406430.1">
    <property type="nucleotide sequence ID" value="NC_014654.1"/>
</dbReference>
<name>E4RJE1_HALHG</name>
<protein>
    <recommendedName>
        <fullName evidence="4">Hut operon positive regulatory protein</fullName>
    </recommendedName>
</protein>
<dbReference type="STRING" id="656519.Halsa_1943"/>
<dbReference type="Pfam" id="PF09021">
    <property type="entry name" value="HutP"/>
    <property type="match status" value="1"/>
</dbReference>